<dbReference type="EMBL" id="BMTD01000001">
    <property type="protein sequence ID" value="GGU74218.1"/>
    <property type="molecule type" value="Genomic_DNA"/>
</dbReference>
<feature type="transmembrane region" description="Helical" evidence="8">
    <location>
        <begin position="80"/>
        <end position="98"/>
    </location>
</feature>
<dbReference type="CDD" id="cd06579">
    <property type="entry name" value="TM_PBP1_transp_AraH_like"/>
    <property type="match status" value="1"/>
</dbReference>
<dbReference type="GO" id="GO:0022857">
    <property type="term" value="F:transmembrane transporter activity"/>
    <property type="evidence" value="ECO:0007669"/>
    <property type="project" value="InterPro"/>
</dbReference>
<dbReference type="InterPro" id="IPR025997">
    <property type="entry name" value="SBP_2_dom"/>
</dbReference>
<accession>A0A918I547</accession>
<feature type="transmembrane region" description="Helical" evidence="8">
    <location>
        <begin position="223"/>
        <end position="241"/>
    </location>
</feature>
<comment type="subcellular location">
    <subcellularLocation>
        <location evidence="1">Cell membrane</location>
        <topology evidence="1">Multi-pass membrane protein</topology>
    </subcellularLocation>
</comment>
<dbReference type="InterPro" id="IPR028082">
    <property type="entry name" value="Peripla_BP_I"/>
</dbReference>
<comment type="caution">
    <text evidence="10">The sequence shown here is derived from an EMBL/GenBank/DDBJ whole genome shotgun (WGS) entry which is preliminary data.</text>
</comment>
<dbReference type="PANTHER" id="PTHR46847">
    <property type="entry name" value="D-ALLOSE-BINDING PERIPLASMIC PROTEIN-RELATED"/>
    <property type="match status" value="1"/>
</dbReference>
<dbReference type="Proteomes" id="UP000618795">
    <property type="component" value="Unassembled WGS sequence"/>
</dbReference>
<dbReference type="GO" id="GO:0005886">
    <property type="term" value="C:plasma membrane"/>
    <property type="evidence" value="ECO:0007669"/>
    <property type="project" value="UniProtKB-SubCell"/>
</dbReference>
<feature type="transmembrane region" description="Helical" evidence="8">
    <location>
        <begin position="104"/>
        <end position="127"/>
    </location>
</feature>
<evidence type="ECO:0000256" key="4">
    <source>
        <dbReference type="ARBA" id="ARBA00022692"/>
    </source>
</evidence>
<dbReference type="AlphaFoldDB" id="A0A918I547"/>
<evidence type="ECO:0000256" key="3">
    <source>
        <dbReference type="ARBA" id="ARBA00022475"/>
    </source>
</evidence>
<dbReference type="RefSeq" id="WP_191870756.1">
    <property type="nucleotide sequence ID" value="NZ_BMTD01000001.1"/>
</dbReference>
<feature type="transmembrane region" description="Helical" evidence="8">
    <location>
        <begin position="302"/>
        <end position="321"/>
    </location>
</feature>
<dbReference type="Pfam" id="PF02653">
    <property type="entry name" value="BPD_transp_2"/>
    <property type="match status" value="1"/>
</dbReference>
<feature type="transmembrane region" description="Helical" evidence="8">
    <location>
        <begin position="134"/>
        <end position="152"/>
    </location>
</feature>
<feature type="domain" description="Periplasmic binding protein" evidence="9">
    <location>
        <begin position="375"/>
        <end position="627"/>
    </location>
</feature>
<proteinExistence type="inferred from homology"/>
<keyword evidence="7 8" id="KW-0472">Membrane</keyword>
<dbReference type="Pfam" id="PF13407">
    <property type="entry name" value="Peripla_BP_4"/>
    <property type="match status" value="1"/>
</dbReference>
<evidence type="ECO:0000256" key="1">
    <source>
        <dbReference type="ARBA" id="ARBA00004651"/>
    </source>
</evidence>
<feature type="transmembrane region" description="Helical" evidence="8">
    <location>
        <begin position="172"/>
        <end position="192"/>
    </location>
</feature>
<reference evidence="10" key="1">
    <citation type="journal article" date="2014" name="Int. J. Syst. Evol. Microbiol.">
        <title>Complete genome sequence of Corynebacterium casei LMG S-19264T (=DSM 44701T), isolated from a smear-ripened cheese.</title>
        <authorList>
            <consortium name="US DOE Joint Genome Institute (JGI-PGF)"/>
            <person name="Walter F."/>
            <person name="Albersmeier A."/>
            <person name="Kalinowski J."/>
            <person name="Ruckert C."/>
        </authorList>
    </citation>
    <scope>NUCLEOTIDE SEQUENCE</scope>
    <source>
        <strain evidence="10">JCM 4369</strain>
    </source>
</reference>
<evidence type="ECO:0000256" key="5">
    <source>
        <dbReference type="ARBA" id="ARBA00022729"/>
    </source>
</evidence>
<name>A0A918I547_9ACTN</name>
<dbReference type="SUPFAM" id="SSF53822">
    <property type="entry name" value="Periplasmic binding protein-like I"/>
    <property type="match status" value="1"/>
</dbReference>
<evidence type="ECO:0000256" key="8">
    <source>
        <dbReference type="SAM" id="Phobius"/>
    </source>
</evidence>
<evidence type="ECO:0000256" key="6">
    <source>
        <dbReference type="ARBA" id="ARBA00022989"/>
    </source>
</evidence>
<comment type="similarity">
    <text evidence="2">Belongs to the bacterial solute-binding protein 2 family.</text>
</comment>
<organism evidence="10 11">
    <name type="scientific">Streptomyces filipinensis</name>
    <dbReference type="NCBI Taxonomy" id="66887"/>
    <lineage>
        <taxon>Bacteria</taxon>
        <taxon>Bacillati</taxon>
        <taxon>Actinomycetota</taxon>
        <taxon>Actinomycetes</taxon>
        <taxon>Kitasatosporales</taxon>
        <taxon>Streptomycetaceae</taxon>
        <taxon>Streptomyces</taxon>
    </lineage>
</organism>
<reference evidence="10" key="2">
    <citation type="submission" date="2020-09" db="EMBL/GenBank/DDBJ databases">
        <authorList>
            <person name="Sun Q."/>
            <person name="Ohkuma M."/>
        </authorList>
    </citation>
    <scope>NUCLEOTIDE SEQUENCE</scope>
    <source>
        <strain evidence="10">JCM 4369</strain>
    </source>
</reference>
<evidence type="ECO:0000259" key="9">
    <source>
        <dbReference type="Pfam" id="PF13407"/>
    </source>
</evidence>
<feature type="transmembrane region" description="Helical" evidence="8">
    <location>
        <begin position="22"/>
        <end position="43"/>
    </location>
</feature>
<evidence type="ECO:0000313" key="11">
    <source>
        <dbReference type="Proteomes" id="UP000618795"/>
    </source>
</evidence>
<dbReference type="GO" id="GO:0030246">
    <property type="term" value="F:carbohydrate binding"/>
    <property type="evidence" value="ECO:0007669"/>
    <property type="project" value="UniProtKB-ARBA"/>
</dbReference>
<keyword evidence="3" id="KW-1003">Cell membrane</keyword>
<dbReference type="Gene3D" id="3.40.50.2300">
    <property type="match status" value="2"/>
</dbReference>
<dbReference type="PANTHER" id="PTHR46847:SF1">
    <property type="entry name" value="D-ALLOSE-BINDING PERIPLASMIC PROTEIN-RELATED"/>
    <property type="match status" value="1"/>
</dbReference>
<feature type="transmembrane region" description="Helical" evidence="8">
    <location>
        <begin position="55"/>
        <end position="73"/>
    </location>
</feature>
<evidence type="ECO:0000313" key="10">
    <source>
        <dbReference type="EMBL" id="GGU74218.1"/>
    </source>
</evidence>
<keyword evidence="11" id="KW-1185">Reference proteome</keyword>
<keyword evidence="4 8" id="KW-0812">Transmembrane</keyword>
<evidence type="ECO:0000256" key="2">
    <source>
        <dbReference type="ARBA" id="ARBA00007639"/>
    </source>
</evidence>
<sequence length="649" mass="65043">MATDTLKSRAGASGASGALRRLLLDNGALTALIVLVVVLSALSGDFLTTDNLLNIGVQAAVTAVLAFGVTFVIVSAGIDLSVGSVAALSATVLAWSATQHGVPVALAVVLAVATGVVAGLVNGFLIAYGKLPPFIATLALLSVGRGLALVISQGSPIAFPDPVSHLGDTLGGWLPVPVLVMVVMGLIAALVLGRTYIGRSMYAIGGNEEAARLSGLRVRRQKLAIYALSGVFAAVAGIVLASRLSSAQPQAADGYELDAIAAVVIGGASLAGGTGKASGTLIGALILAVLRNGLNLLSVSAFWQQVVIGVVIALAVLLDTVRRKAGATPVASGAGGPKGRQAATYALAAVVTVAVVGATSFLHSGSPSATAPKLGLSLSTLNNPFFVQIRAGAQAEADKRGVDLTVTDAQNDASQQADQLQNFTSSRLGAIIVNPVDSDAASNSVKAADKAGLPVVAVDRGVNRAAVDALVASDNVAGGELAAKAIARKLGGKGRIVILQGQAGTSAARERAAGFARGLKAYPGIQVLAQQPADFQRAKGLDVMSNLLQAHPDVQGVIAANDEMALGAIKALGAKAGRSVQVVGFDGTPDGLTAVKDGTLYASVAQQPTQLGRIAVDNALKAVQGKKVESTVKVPVKVVTKDNVAGFSG</sequence>
<dbReference type="InterPro" id="IPR001851">
    <property type="entry name" value="ABC_transp_permease"/>
</dbReference>
<evidence type="ECO:0000256" key="7">
    <source>
        <dbReference type="ARBA" id="ARBA00023136"/>
    </source>
</evidence>
<protein>
    <submittedName>
        <fullName evidence="10">Transporter</fullName>
    </submittedName>
</protein>
<keyword evidence="5" id="KW-0732">Signal</keyword>
<keyword evidence="6 8" id="KW-1133">Transmembrane helix</keyword>
<gene>
    <name evidence="10" type="ORF">GCM10010260_02560</name>
</gene>